<keyword evidence="3" id="KW-1185">Reference proteome</keyword>
<dbReference type="Pfam" id="PF04122">
    <property type="entry name" value="CW_binding_2"/>
    <property type="match status" value="1"/>
</dbReference>
<organism evidence="2 3">
    <name type="scientific">Ornithinimicrobium ciconiae</name>
    <dbReference type="NCBI Taxonomy" id="2594265"/>
    <lineage>
        <taxon>Bacteria</taxon>
        <taxon>Bacillati</taxon>
        <taxon>Actinomycetota</taxon>
        <taxon>Actinomycetes</taxon>
        <taxon>Micrococcales</taxon>
        <taxon>Ornithinimicrobiaceae</taxon>
        <taxon>Ornithinimicrobium</taxon>
    </lineage>
</organism>
<dbReference type="Proteomes" id="UP000315395">
    <property type="component" value="Chromosome"/>
</dbReference>
<feature type="region of interest" description="Disordered" evidence="1">
    <location>
        <begin position="1"/>
        <end position="48"/>
    </location>
</feature>
<gene>
    <name evidence="2" type="ORF">FNH13_18560</name>
</gene>
<sequence length="104" mass="10967">MRPTASPARTATRPRWTCPATTRLTSRSSTSPAAPTNPDALSSSALAGSEDVPVLITRQDKLPNSIVAELNRLSPERVVIVGGTGAVSQGVEDRLNELYPGWIG</sequence>
<evidence type="ECO:0000313" key="2">
    <source>
        <dbReference type="EMBL" id="QDO90080.1"/>
    </source>
</evidence>
<protein>
    <submittedName>
        <fullName evidence="2">Cell wall-binding repeat-containing protein</fullName>
    </submittedName>
</protein>
<reference evidence="2 3" key="1">
    <citation type="submission" date="2019-07" db="EMBL/GenBank/DDBJ databases">
        <title>complete genome sequencing of Ornithinimicrobium sp. H23M54.</title>
        <authorList>
            <person name="Bae J.-W."/>
            <person name="Lee S.-Y."/>
        </authorList>
    </citation>
    <scope>NUCLEOTIDE SEQUENCE [LARGE SCALE GENOMIC DNA]</scope>
    <source>
        <strain evidence="2 3">H23M54</strain>
    </source>
</reference>
<proteinExistence type="predicted"/>
<evidence type="ECO:0000256" key="1">
    <source>
        <dbReference type="SAM" id="MobiDB-lite"/>
    </source>
</evidence>
<dbReference type="AlphaFoldDB" id="A0A516GFG7"/>
<dbReference type="EMBL" id="CP041616">
    <property type="protein sequence ID" value="QDO90080.1"/>
    <property type="molecule type" value="Genomic_DNA"/>
</dbReference>
<dbReference type="OrthoDB" id="5240378at2"/>
<accession>A0A516GFG7</accession>
<evidence type="ECO:0000313" key="3">
    <source>
        <dbReference type="Proteomes" id="UP000315395"/>
    </source>
</evidence>
<dbReference type="KEGG" id="orz:FNH13_18560"/>
<feature type="compositionally biased region" description="Low complexity" evidence="1">
    <location>
        <begin position="19"/>
        <end position="40"/>
    </location>
</feature>
<dbReference type="InterPro" id="IPR007253">
    <property type="entry name" value="Cell_wall-bd_2"/>
</dbReference>
<name>A0A516GFG7_9MICO</name>